<protein>
    <submittedName>
        <fullName evidence="5">Uncharacterized protein</fullName>
    </submittedName>
</protein>
<evidence type="ECO:0000256" key="1">
    <source>
        <dbReference type="SAM" id="Phobius"/>
    </source>
</evidence>
<reference evidence="5" key="1">
    <citation type="submission" date="2021-02" db="EMBL/GenBank/DDBJ databases">
        <authorList>
            <person name="Nowell W R."/>
        </authorList>
    </citation>
    <scope>NUCLEOTIDE SEQUENCE</scope>
</reference>
<proteinExistence type="predicted"/>
<dbReference type="SMART" id="SM00306">
    <property type="entry name" value="HintN"/>
    <property type="match status" value="1"/>
</dbReference>
<organism evidence="5 7">
    <name type="scientific">Adineta ricciae</name>
    <name type="common">Rotifer</name>
    <dbReference type="NCBI Taxonomy" id="249248"/>
    <lineage>
        <taxon>Eukaryota</taxon>
        <taxon>Metazoa</taxon>
        <taxon>Spiralia</taxon>
        <taxon>Gnathifera</taxon>
        <taxon>Rotifera</taxon>
        <taxon>Eurotatoria</taxon>
        <taxon>Bdelloidea</taxon>
        <taxon>Adinetida</taxon>
        <taxon>Adinetidae</taxon>
        <taxon>Adineta</taxon>
    </lineage>
</organism>
<dbReference type="InterPro" id="IPR001767">
    <property type="entry name" value="Hedgehog_Hint"/>
</dbReference>
<dbReference type="EMBL" id="CAJNOJ010000645">
    <property type="protein sequence ID" value="CAF1503008.1"/>
    <property type="molecule type" value="Genomic_DNA"/>
</dbReference>
<dbReference type="Pfam" id="PF01079">
    <property type="entry name" value="Hint"/>
    <property type="match status" value="1"/>
</dbReference>
<dbReference type="InterPro" id="IPR003586">
    <property type="entry name" value="Hint_dom_C"/>
</dbReference>
<dbReference type="InterPro" id="IPR003587">
    <property type="entry name" value="Hint_dom_N"/>
</dbReference>
<dbReference type="InterPro" id="IPR036844">
    <property type="entry name" value="Hint_dom_sf"/>
</dbReference>
<evidence type="ECO:0000313" key="4">
    <source>
        <dbReference type="EMBL" id="CAF0859572.1"/>
    </source>
</evidence>
<evidence type="ECO:0000259" key="3">
    <source>
        <dbReference type="SMART" id="SM00306"/>
    </source>
</evidence>
<keyword evidence="6" id="KW-1185">Reference proteome</keyword>
<dbReference type="CDD" id="cd00081">
    <property type="entry name" value="Hint"/>
    <property type="match status" value="1"/>
</dbReference>
<dbReference type="PANTHER" id="PTHR11889:SF31">
    <property type="entry name" value="PROTEIN HEDGEHOG"/>
    <property type="match status" value="1"/>
</dbReference>
<dbReference type="Proteomes" id="UP000663852">
    <property type="component" value="Unassembled WGS sequence"/>
</dbReference>
<dbReference type="EMBL" id="CAJNOR010000262">
    <property type="protein sequence ID" value="CAF0859572.1"/>
    <property type="molecule type" value="Genomic_DNA"/>
</dbReference>
<dbReference type="OrthoDB" id="5212at2759"/>
<dbReference type="AlphaFoldDB" id="A0A815TJT2"/>
<dbReference type="Gene3D" id="2.170.16.10">
    <property type="entry name" value="Hedgehog/Intein (Hint) domain"/>
    <property type="match status" value="1"/>
</dbReference>
<feature type="domain" description="Hint" evidence="3">
    <location>
        <begin position="213"/>
        <end position="313"/>
    </location>
</feature>
<dbReference type="PANTHER" id="PTHR11889">
    <property type="entry name" value="HEDGEHOG"/>
    <property type="match status" value="1"/>
</dbReference>
<keyword evidence="1" id="KW-0812">Transmembrane</keyword>
<evidence type="ECO:0000313" key="5">
    <source>
        <dbReference type="EMBL" id="CAF1503008.1"/>
    </source>
</evidence>
<dbReference type="Proteomes" id="UP000663828">
    <property type="component" value="Unassembled WGS sequence"/>
</dbReference>
<feature type="transmembrane region" description="Helical" evidence="1">
    <location>
        <begin position="156"/>
        <end position="178"/>
    </location>
</feature>
<dbReference type="GO" id="GO:0016540">
    <property type="term" value="P:protein autoprocessing"/>
    <property type="evidence" value="ECO:0007669"/>
    <property type="project" value="InterPro"/>
</dbReference>
<evidence type="ECO:0000313" key="7">
    <source>
        <dbReference type="Proteomes" id="UP000663852"/>
    </source>
</evidence>
<gene>
    <name evidence="5" type="ORF">EDS130_LOCUS42752</name>
    <name evidence="4" type="ORF">XAT740_LOCUS5914</name>
</gene>
<comment type="caution">
    <text evidence="5">The sequence shown here is derived from an EMBL/GenBank/DDBJ whole genome shotgun (WGS) entry which is preliminary data.</text>
</comment>
<dbReference type="InterPro" id="IPR050387">
    <property type="entry name" value="Hedgehog_Signaling"/>
</dbReference>
<evidence type="ECO:0000313" key="6">
    <source>
        <dbReference type="Proteomes" id="UP000663828"/>
    </source>
</evidence>
<dbReference type="GO" id="GO:0016539">
    <property type="term" value="P:intein-mediated protein splicing"/>
    <property type="evidence" value="ECO:0007669"/>
    <property type="project" value="InterPro"/>
</dbReference>
<accession>A0A815TJT2</accession>
<feature type="domain" description="Hint" evidence="2">
    <location>
        <begin position="312"/>
        <end position="358"/>
    </location>
</feature>
<keyword evidence="1" id="KW-0472">Membrane</keyword>
<dbReference type="InterPro" id="IPR006141">
    <property type="entry name" value="Intein_N"/>
</dbReference>
<dbReference type="PROSITE" id="PS50817">
    <property type="entry name" value="INTEIN_N_TER"/>
    <property type="match status" value="1"/>
</dbReference>
<dbReference type="SUPFAM" id="SSF51294">
    <property type="entry name" value="Hedgehog/intein (Hint) domain"/>
    <property type="match status" value="1"/>
</dbReference>
<keyword evidence="1" id="KW-1133">Transmembrane helix</keyword>
<name>A0A815TJT2_ADIRI</name>
<dbReference type="SMART" id="SM00305">
    <property type="entry name" value="HintC"/>
    <property type="match status" value="1"/>
</dbReference>
<evidence type="ECO:0000259" key="2">
    <source>
        <dbReference type="SMART" id="SM00305"/>
    </source>
</evidence>
<sequence>MWHSCHSNSGLLCRNCNSSTLSHSRDPDDWEDLKFIEMHKSQYKDVLNAMNPNGTHNESLCQKCREMGRSCRATENDELETLINRPFSEDDSEDDMIFTTNNRRPPNISREDEYKPLIRNYHVCASRPQVEYANTTVGIHPQNIQQREQSQRSKIFIRRLLCIVLLAILLMTLFSLLFNIPKSVLSTTTTTTTSTTTTTTTITTTTTARTTTTPCFSSKTMVTLESGIQVPLHNLQVGEQVRIDSHKSSAVLAIFRHYRSSILFMEIYFNENRSQPLRLTPTHSVLVRGSHDESEQYRFARDISAGDFVYSTLLHQMVKVIKIRESTNVDDYAYAPLTFEGRIVTNNIIASCYATYPHWLMHIITTPLRWWYWLLIELEQAYLHALSTSFCVQCVDWYLQFFLVATTFIA</sequence>